<dbReference type="Pfam" id="PF00096">
    <property type="entry name" value="zf-C2H2"/>
    <property type="match status" value="2"/>
</dbReference>
<keyword evidence="7" id="KW-0539">Nucleus</keyword>
<evidence type="ECO:0000256" key="6">
    <source>
        <dbReference type="ARBA" id="ARBA00022833"/>
    </source>
</evidence>
<keyword evidence="3" id="KW-0479">Metal-binding</keyword>
<proteinExistence type="inferred from homology"/>
<evidence type="ECO:0000256" key="7">
    <source>
        <dbReference type="ARBA" id="ARBA00023242"/>
    </source>
</evidence>
<dbReference type="GO" id="GO:0008270">
    <property type="term" value="F:zinc ion binding"/>
    <property type="evidence" value="ECO:0007669"/>
    <property type="project" value="UniProtKB-KW"/>
</dbReference>
<sequence>MQMPDTKFEEGNPLVNRLSQQTTCGETWNDPDVDVKSETVESDAGSSGETRRWVVCEGGVLKEIKVEPTDWNPDTRETSMCNENIDQEELCNKTNDEVDMQPISARPYVCGTCGKSFQHKSNLTNHELIHTEVTPYTCGTCGKSFKRSAYLTAHQSGFIQM</sequence>
<dbReference type="AlphaFoldDB" id="A0AAD9P5J6"/>
<keyword evidence="5 8" id="KW-0863">Zinc-finger</keyword>
<evidence type="ECO:0000256" key="4">
    <source>
        <dbReference type="ARBA" id="ARBA00022737"/>
    </source>
</evidence>
<dbReference type="SMART" id="SM00355">
    <property type="entry name" value="ZnF_C2H2"/>
    <property type="match status" value="2"/>
</dbReference>
<dbReference type="SUPFAM" id="SSF57667">
    <property type="entry name" value="beta-beta-alpha zinc fingers"/>
    <property type="match status" value="1"/>
</dbReference>
<dbReference type="InterPro" id="IPR013087">
    <property type="entry name" value="Znf_C2H2_type"/>
</dbReference>
<evidence type="ECO:0000313" key="11">
    <source>
        <dbReference type="EMBL" id="KAK2188566.1"/>
    </source>
</evidence>
<evidence type="ECO:0000256" key="9">
    <source>
        <dbReference type="SAM" id="MobiDB-lite"/>
    </source>
</evidence>
<dbReference type="PANTHER" id="PTHR16515:SF49">
    <property type="entry name" value="GASTRULA ZINC FINGER PROTEIN XLCGF49.1-LIKE-RELATED"/>
    <property type="match status" value="1"/>
</dbReference>
<dbReference type="InterPro" id="IPR050331">
    <property type="entry name" value="Zinc_finger"/>
</dbReference>
<feature type="domain" description="C2H2-type" evidence="10">
    <location>
        <begin position="136"/>
        <end position="161"/>
    </location>
</feature>
<dbReference type="Gene3D" id="3.30.160.60">
    <property type="entry name" value="Classic Zinc Finger"/>
    <property type="match status" value="2"/>
</dbReference>
<feature type="region of interest" description="Disordered" evidence="9">
    <location>
        <begin position="22"/>
        <end position="50"/>
    </location>
</feature>
<dbReference type="PANTHER" id="PTHR16515">
    <property type="entry name" value="PR DOMAIN ZINC FINGER PROTEIN"/>
    <property type="match status" value="1"/>
</dbReference>
<reference evidence="11" key="1">
    <citation type="journal article" date="2023" name="Mol. Biol. Evol.">
        <title>Third-Generation Sequencing Reveals the Adaptive Role of the Epigenome in Three Deep-Sea Polychaetes.</title>
        <authorList>
            <person name="Perez M."/>
            <person name="Aroh O."/>
            <person name="Sun Y."/>
            <person name="Lan Y."/>
            <person name="Juniper S.K."/>
            <person name="Young C.R."/>
            <person name="Angers B."/>
            <person name="Qian P.Y."/>
        </authorList>
    </citation>
    <scope>NUCLEOTIDE SEQUENCE</scope>
    <source>
        <strain evidence="11">R07B-5</strain>
    </source>
</reference>
<evidence type="ECO:0000256" key="2">
    <source>
        <dbReference type="ARBA" id="ARBA00006991"/>
    </source>
</evidence>
<dbReference type="InterPro" id="IPR036236">
    <property type="entry name" value="Znf_C2H2_sf"/>
</dbReference>
<dbReference type="PROSITE" id="PS00028">
    <property type="entry name" value="ZINC_FINGER_C2H2_1"/>
    <property type="match status" value="1"/>
</dbReference>
<comment type="caution">
    <text evidence="11">The sequence shown here is derived from an EMBL/GenBank/DDBJ whole genome shotgun (WGS) entry which is preliminary data.</text>
</comment>
<evidence type="ECO:0000256" key="1">
    <source>
        <dbReference type="ARBA" id="ARBA00004123"/>
    </source>
</evidence>
<protein>
    <recommendedName>
        <fullName evidence="10">C2H2-type domain-containing protein</fullName>
    </recommendedName>
</protein>
<name>A0AAD9P5J6_RIDPI</name>
<keyword evidence="6" id="KW-0862">Zinc</keyword>
<evidence type="ECO:0000313" key="12">
    <source>
        <dbReference type="Proteomes" id="UP001209878"/>
    </source>
</evidence>
<evidence type="ECO:0000256" key="8">
    <source>
        <dbReference type="PROSITE-ProRule" id="PRU00042"/>
    </source>
</evidence>
<evidence type="ECO:0000256" key="3">
    <source>
        <dbReference type="ARBA" id="ARBA00022723"/>
    </source>
</evidence>
<dbReference type="FunFam" id="3.30.160.60:FF:000624">
    <property type="entry name" value="zinc finger protein 697"/>
    <property type="match status" value="1"/>
</dbReference>
<keyword evidence="4" id="KW-0677">Repeat</keyword>
<dbReference type="GO" id="GO:0005634">
    <property type="term" value="C:nucleus"/>
    <property type="evidence" value="ECO:0007669"/>
    <property type="project" value="UniProtKB-SubCell"/>
</dbReference>
<evidence type="ECO:0000259" key="10">
    <source>
        <dbReference type="PROSITE" id="PS50157"/>
    </source>
</evidence>
<keyword evidence="12" id="KW-1185">Reference proteome</keyword>
<evidence type="ECO:0000256" key="5">
    <source>
        <dbReference type="ARBA" id="ARBA00022771"/>
    </source>
</evidence>
<feature type="domain" description="C2H2-type" evidence="10">
    <location>
        <begin position="108"/>
        <end position="135"/>
    </location>
</feature>
<dbReference type="GO" id="GO:0010468">
    <property type="term" value="P:regulation of gene expression"/>
    <property type="evidence" value="ECO:0007669"/>
    <property type="project" value="TreeGrafter"/>
</dbReference>
<dbReference type="PROSITE" id="PS50157">
    <property type="entry name" value="ZINC_FINGER_C2H2_2"/>
    <property type="match status" value="2"/>
</dbReference>
<dbReference type="FunFam" id="3.30.160.60:FF:000135">
    <property type="entry name" value="Zinc finger protein 358"/>
    <property type="match status" value="1"/>
</dbReference>
<dbReference type="EMBL" id="JAODUO010000128">
    <property type="protein sequence ID" value="KAK2188566.1"/>
    <property type="molecule type" value="Genomic_DNA"/>
</dbReference>
<comment type="similarity">
    <text evidence="2">Belongs to the krueppel C2H2-type zinc-finger protein family.</text>
</comment>
<dbReference type="Proteomes" id="UP001209878">
    <property type="component" value="Unassembled WGS sequence"/>
</dbReference>
<comment type="subcellular location">
    <subcellularLocation>
        <location evidence="1">Nucleus</location>
    </subcellularLocation>
</comment>
<accession>A0AAD9P5J6</accession>
<organism evidence="11 12">
    <name type="scientific">Ridgeia piscesae</name>
    <name type="common">Tubeworm</name>
    <dbReference type="NCBI Taxonomy" id="27915"/>
    <lineage>
        <taxon>Eukaryota</taxon>
        <taxon>Metazoa</taxon>
        <taxon>Spiralia</taxon>
        <taxon>Lophotrochozoa</taxon>
        <taxon>Annelida</taxon>
        <taxon>Polychaeta</taxon>
        <taxon>Sedentaria</taxon>
        <taxon>Canalipalpata</taxon>
        <taxon>Sabellida</taxon>
        <taxon>Siboglinidae</taxon>
        <taxon>Ridgeia</taxon>
    </lineage>
</organism>
<gene>
    <name evidence="11" type="ORF">NP493_128g03017</name>
</gene>